<dbReference type="Gene3D" id="2.40.160.10">
    <property type="entry name" value="Porin"/>
    <property type="match status" value="1"/>
</dbReference>
<feature type="signal peptide" evidence="4">
    <location>
        <begin position="1"/>
        <end position="23"/>
    </location>
</feature>
<evidence type="ECO:0000313" key="5">
    <source>
        <dbReference type="EMBL" id="XCG74746.1"/>
    </source>
</evidence>
<dbReference type="RefSeq" id="WP_339555346.1">
    <property type="nucleotide sequence ID" value="NZ_CP159258.1"/>
</dbReference>
<evidence type="ECO:0000256" key="1">
    <source>
        <dbReference type="ARBA" id="ARBA00009075"/>
    </source>
</evidence>
<dbReference type="AlphaFoldDB" id="A0AAU8E5M1"/>
<dbReference type="InterPro" id="IPR005318">
    <property type="entry name" value="OM_porin_bac"/>
</dbReference>
<comment type="similarity">
    <text evidence="1">Belongs to the outer membrane porin (Opr) (TC 1.B.25) family.</text>
</comment>
<dbReference type="Pfam" id="PF03573">
    <property type="entry name" value="OprD"/>
    <property type="match status" value="1"/>
</dbReference>
<dbReference type="PANTHER" id="PTHR34596:SF2">
    <property type="entry name" value="CHITOPORIN"/>
    <property type="match status" value="1"/>
</dbReference>
<organism evidence="5">
    <name type="scientific">Pseudomonas sp. MYb327</name>
    <dbReference type="NCBI Taxonomy" id="2745230"/>
    <lineage>
        <taxon>Bacteria</taxon>
        <taxon>Pseudomonadati</taxon>
        <taxon>Pseudomonadota</taxon>
        <taxon>Gammaproteobacteria</taxon>
        <taxon>Pseudomonadales</taxon>
        <taxon>Pseudomonadaceae</taxon>
        <taxon>Pseudomonas</taxon>
    </lineage>
</organism>
<keyword evidence="3 4" id="KW-0732">Signal</keyword>
<dbReference type="PANTHER" id="PTHR34596">
    <property type="entry name" value="CHITOPORIN"/>
    <property type="match status" value="1"/>
</dbReference>
<accession>A0AAU8E5M1</accession>
<dbReference type="EMBL" id="CP159258">
    <property type="protein sequence ID" value="XCG74746.1"/>
    <property type="molecule type" value="Genomic_DNA"/>
</dbReference>
<dbReference type="GO" id="GO:0016020">
    <property type="term" value="C:membrane"/>
    <property type="evidence" value="ECO:0007669"/>
    <property type="project" value="InterPro"/>
</dbReference>
<protein>
    <submittedName>
        <fullName evidence="5">OprD family porin</fullName>
    </submittedName>
</protein>
<sequence length="432" mass="46785">MRVMKWSMIALAVAAGTSQFAVASSQDESKGFIEDSSLKLKTRLEYMNRDFRNGAGNISDGAGGFKSGYRQDTGISQLLTYESGFTQGIVGFGLDAMAMGTVKLDGGSGRAGNGLFATDSDGNPEKSQGKTGGAVKVRLSDTTLKYGRQFVASPVFATDDSRLLPEVAEGTLLTSKEIKGLELSAGHFTAMSSQTGMGKDTINGKHTPGLTSANIAGATYQFTDNFVAGVAASDVDDYFKKQYINANYTLPINDDQSLNFDLNAYRTKDQGQALYGELDNKLWSLAAAYSLGAHKFTLAFQRSSGDTNYLYGVDGGSAIFVSNSIQISDFIGVEEKSWQARYDLNMATYGVPGLSFMTRYVYGDNIETSEGTEGKEHEFNFETKYVLQEGPAKDLSFRLRSAIYRANGAYNADYTADNNDVRLIVEYPLSIL</sequence>
<evidence type="ECO:0000256" key="4">
    <source>
        <dbReference type="SAM" id="SignalP"/>
    </source>
</evidence>
<reference evidence="5" key="1">
    <citation type="submission" date="2024-06" db="EMBL/GenBank/DDBJ databases">
        <title>The Caenorhabditis elegans bacterial microbiome influences microsporidia infection through nutrient limitation and inhibiting parasite invasion.</title>
        <authorList>
            <person name="Tamim El Jarkass H."/>
            <person name="Castelblanco S."/>
            <person name="Kaur M."/>
            <person name="Wan Y.C."/>
            <person name="Ellis A.E."/>
            <person name="Sheldon R.D."/>
            <person name="Lien E.C."/>
            <person name="Burton N.O."/>
            <person name="Wright G.D."/>
            <person name="Reinke A.W."/>
        </authorList>
    </citation>
    <scope>NUCLEOTIDE SEQUENCE</scope>
    <source>
        <strain evidence="5">MYb327</strain>
    </source>
</reference>
<dbReference type="GO" id="GO:0015288">
    <property type="term" value="F:porin activity"/>
    <property type="evidence" value="ECO:0007669"/>
    <property type="project" value="TreeGrafter"/>
</dbReference>
<gene>
    <name evidence="5" type="ORF">ABVN21_01240</name>
</gene>
<feature type="chain" id="PRO_5043683774" evidence="4">
    <location>
        <begin position="24"/>
        <end position="432"/>
    </location>
</feature>
<keyword evidence="2" id="KW-0813">Transport</keyword>
<dbReference type="InterPro" id="IPR023614">
    <property type="entry name" value="Porin_dom_sf"/>
</dbReference>
<name>A0AAU8E5M1_9PSED</name>
<proteinExistence type="inferred from homology"/>
<evidence type="ECO:0000256" key="3">
    <source>
        <dbReference type="ARBA" id="ARBA00022729"/>
    </source>
</evidence>
<evidence type="ECO:0000256" key="2">
    <source>
        <dbReference type="ARBA" id="ARBA00022448"/>
    </source>
</evidence>